<evidence type="ECO:0000256" key="9">
    <source>
        <dbReference type="SAM" id="MobiDB-lite"/>
    </source>
</evidence>
<reference evidence="12" key="2">
    <citation type="journal article" date="2024" name="Plant">
        <title>Genomic evolution and insights into agronomic trait innovations of Sesamum species.</title>
        <authorList>
            <person name="Miao H."/>
            <person name="Wang L."/>
            <person name="Qu L."/>
            <person name="Liu H."/>
            <person name="Sun Y."/>
            <person name="Le M."/>
            <person name="Wang Q."/>
            <person name="Wei S."/>
            <person name="Zheng Y."/>
            <person name="Lin W."/>
            <person name="Duan Y."/>
            <person name="Cao H."/>
            <person name="Xiong S."/>
            <person name="Wang X."/>
            <person name="Wei L."/>
            <person name="Li C."/>
            <person name="Ma Q."/>
            <person name="Ju M."/>
            <person name="Zhao R."/>
            <person name="Li G."/>
            <person name="Mu C."/>
            <person name="Tian Q."/>
            <person name="Mei H."/>
            <person name="Zhang T."/>
            <person name="Gao T."/>
            <person name="Zhang H."/>
        </authorList>
    </citation>
    <scope>NUCLEOTIDE SEQUENCE</scope>
    <source>
        <strain evidence="12">3651</strain>
    </source>
</reference>
<dbReference type="GO" id="GO:0090307">
    <property type="term" value="P:mitotic spindle assembly"/>
    <property type="evidence" value="ECO:0007669"/>
    <property type="project" value="TreeGrafter"/>
</dbReference>
<evidence type="ECO:0000256" key="1">
    <source>
        <dbReference type="ARBA" id="ARBA00004123"/>
    </source>
</evidence>
<name>A0AAE1YYB6_9LAMI</name>
<keyword evidence="4" id="KW-0963">Cytoplasm</keyword>
<dbReference type="EMBL" id="JACGWO010000001">
    <property type="protein sequence ID" value="KAK4438719.1"/>
    <property type="molecule type" value="Genomic_DNA"/>
</dbReference>
<feature type="compositionally biased region" description="Basic residues" evidence="9">
    <location>
        <begin position="386"/>
        <end position="395"/>
    </location>
</feature>
<dbReference type="Pfam" id="PF12214">
    <property type="entry name" value="TPX2_importin"/>
    <property type="match status" value="2"/>
</dbReference>
<dbReference type="InterPro" id="IPR027330">
    <property type="entry name" value="TPX2_central_dom"/>
</dbReference>
<dbReference type="GO" id="GO:0030295">
    <property type="term" value="F:protein kinase activator activity"/>
    <property type="evidence" value="ECO:0007669"/>
    <property type="project" value="TreeGrafter"/>
</dbReference>
<evidence type="ECO:0000259" key="11">
    <source>
        <dbReference type="Pfam" id="PF12214"/>
    </source>
</evidence>
<evidence type="ECO:0000256" key="7">
    <source>
        <dbReference type="ARBA" id="ARBA00023242"/>
    </source>
</evidence>
<feature type="coiled-coil region" evidence="8">
    <location>
        <begin position="313"/>
        <end position="352"/>
    </location>
</feature>
<keyword evidence="8" id="KW-0175">Coiled coil</keyword>
<reference evidence="12" key="1">
    <citation type="submission" date="2020-06" db="EMBL/GenBank/DDBJ databases">
        <authorList>
            <person name="Li T."/>
            <person name="Hu X."/>
            <person name="Zhang T."/>
            <person name="Song X."/>
            <person name="Zhang H."/>
            <person name="Dai N."/>
            <person name="Sheng W."/>
            <person name="Hou X."/>
            <person name="Wei L."/>
        </authorList>
    </citation>
    <scope>NUCLEOTIDE SEQUENCE</scope>
    <source>
        <strain evidence="12">3651</strain>
        <tissue evidence="12">Leaf</tissue>
    </source>
</reference>
<dbReference type="PANTHER" id="PTHR14326:SF44">
    <property type="entry name" value="TARGETING PROTEIN FOR XKLP2"/>
    <property type="match status" value="1"/>
</dbReference>
<keyword evidence="7" id="KW-0539">Nucleus</keyword>
<dbReference type="Pfam" id="PF06886">
    <property type="entry name" value="TPX2"/>
    <property type="match status" value="1"/>
</dbReference>
<accession>A0AAE1YYB6</accession>
<comment type="similarity">
    <text evidence="3">Belongs to the TPX2 family.</text>
</comment>
<feature type="domain" description="TPX2 central" evidence="11">
    <location>
        <begin position="1"/>
        <end position="60"/>
    </location>
</feature>
<dbReference type="PANTHER" id="PTHR14326">
    <property type="entry name" value="TARGETING PROTEIN FOR XKLP2"/>
    <property type="match status" value="1"/>
</dbReference>
<feature type="region of interest" description="Disordered" evidence="9">
    <location>
        <begin position="208"/>
        <end position="269"/>
    </location>
</feature>
<protein>
    <submittedName>
        <fullName evidence="12">Protein TPX2</fullName>
    </submittedName>
</protein>
<gene>
    <name evidence="12" type="ORF">Salat_0206500</name>
</gene>
<evidence type="ECO:0000313" key="12">
    <source>
        <dbReference type="EMBL" id="KAK4438719.1"/>
    </source>
</evidence>
<dbReference type="GO" id="GO:0005880">
    <property type="term" value="C:nuclear microtubule"/>
    <property type="evidence" value="ECO:0007669"/>
    <property type="project" value="TreeGrafter"/>
</dbReference>
<feature type="domain" description="TPX2 central" evidence="11">
    <location>
        <begin position="71"/>
        <end position="119"/>
    </location>
</feature>
<dbReference type="AlphaFoldDB" id="A0AAE1YYB6"/>
<proteinExistence type="inferred from homology"/>
<feature type="region of interest" description="Disordered" evidence="9">
    <location>
        <begin position="165"/>
        <end position="184"/>
    </location>
</feature>
<keyword evidence="13" id="KW-1185">Reference proteome</keyword>
<dbReference type="GO" id="GO:0008017">
    <property type="term" value="F:microtubule binding"/>
    <property type="evidence" value="ECO:0007669"/>
    <property type="project" value="TreeGrafter"/>
</dbReference>
<evidence type="ECO:0000256" key="3">
    <source>
        <dbReference type="ARBA" id="ARBA00005885"/>
    </source>
</evidence>
<keyword evidence="6" id="KW-0206">Cytoskeleton</keyword>
<feature type="domain" description="TPX2 C-terminal" evidence="10">
    <location>
        <begin position="302"/>
        <end position="378"/>
    </location>
</feature>
<dbReference type="GO" id="GO:0005819">
    <property type="term" value="C:spindle"/>
    <property type="evidence" value="ECO:0007669"/>
    <property type="project" value="UniProtKB-SubCell"/>
</dbReference>
<organism evidence="12 13">
    <name type="scientific">Sesamum alatum</name>
    <dbReference type="NCBI Taxonomy" id="300844"/>
    <lineage>
        <taxon>Eukaryota</taxon>
        <taxon>Viridiplantae</taxon>
        <taxon>Streptophyta</taxon>
        <taxon>Embryophyta</taxon>
        <taxon>Tracheophyta</taxon>
        <taxon>Spermatophyta</taxon>
        <taxon>Magnoliopsida</taxon>
        <taxon>eudicotyledons</taxon>
        <taxon>Gunneridae</taxon>
        <taxon>Pentapetalae</taxon>
        <taxon>asterids</taxon>
        <taxon>lamiids</taxon>
        <taxon>Lamiales</taxon>
        <taxon>Pedaliaceae</taxon>
        <taxon>Sesamum</taxon>
    </lineage>
</organism>
<dbReference type="GO" id="GO:0060236">
    <property type="term" value="P:regulation of mitotic spindle organization"/>
    <property type="evidence" value="ECO:0007669"/>
    <property type="project" value="InterPro"/>
</dbReference>
<sequence>MMAKIPKFKGSPLKRKKIFEAPSVTPLARSTPQPPEFKEFHLETMSRANQNVETSTVASTEFIESHQWKPHLTAPKSPVLQTSLRARPPRIKSSEELEKEELENAPQFKARPLNRKIFESKGDMGIFCNSKKQVTIPQEFHFAIDKRIPPPTAVVDLFDKLSISSEPHQEKPLPKNTTPNPFHLHTEERGAEKEKRMVEELTQKQLEEERARVPKAHPYPYTTDYPVIPPKPEPKPCTKPEPFQLESLLRHEEEMQREMEEKRRREMEEAQMRIFKAQPILKEDPIPVPEKVRRPLTEVEEFNLNVDHRAIDRAEFDKKIKEKEMVYKRYREEAESARMMEEEKALKQLRRTLVPHARPVPNFHHPFLPQKSAKEVTKAKSPKLLVNRRKEKRRLVCPAATAPRAAASHMR</sequence>
<evidence type="ECO:0000313" key="13">
    <source>
        <dbReference type="Proteomes" id="UP001293254"/>
    </source>
</evidence>
<evidence type="ECO:0000256" key="2">
    <source>
        <dbReference type="ARBA" id="ARBA00004186"/>
    </source>
</evidence>
<dbReference type="InterPro" id="IPR009675">
    <property type="entry name" value="TPX2_fam"/>
</dbReference>
<dbReference type="Proteomes" id="UP001293254">
    <property type="component" value="Unassembled WGS sequence"/>
</dbReference>
<comment type="caution">
    <text evidence="12">The sequence shown here is derived from an EMBL/GenBank/DDBJ whole genome shotgun (WGS) entry which is preliminary data.</text>
</comment>
<feature type="region of interest" description="Disordered" evidence="9">
    <location>
        <begin position="358"/>
        <end position="411"/>
    </location>
</feature>
<evidence type="ECO:0000256" key="8">
    <source>
        <dbReference type="SAM" id="Coils"/>
    </source>
</evidence>
<feature type="compositionally biased region" description="Low complexity" evidence="9">
    <location>
        <begin position="398"/>
        <end position="411"/>
    </location>
</feature>
<evidence type="ECO:0000256" key="6">
    <source>
        <dbReference type="ARBA" id="ARBA00023212"/>
    </source>
</evidence>
<evidence type="ECO:0000256" key="5">
    <source>
        <dbReference type="ARBA" id="ARBA00022701"/>
    </source>
</evidence>
<evidence type="ECO:0000259" key="10">
    <source>
        <dbReference type="Pfam" id="PF06886"/>
    </source>
</evidence>
<evidence type="ECO:0000256" key="4">
    <source>
        <dbReference type="ARBA" id="ARBA00022490"/>
    </source>
</evidence>
<keyword evidence="5" id="KW-0493">Microtubule</keyword>
<dbReference type="InterPro" id="IPR027329">
    <property type="entry name" value="TPX2_C"/>
</dbReference>
<feature type="compositionally biased region" description="Basic and acidic residues" evidence="9">
    <location>
        <begin position="248"/>
        <end position="269"/>
    </location>
</feature>
<comment type="subcellular location">
    <subcellularLocation>
        <location evidence="2">Cytoplasm</location>
        <location evidence="2">Cytoskeleton</location>
        <location evidence="2">Spindle</location>
    </subcellularLocation>
    <subcellularLocation>
        <location evidence="1">Nucleus</location>
    </subcellularLocation>
</comment>